<dbReference type="Gene3D" id="2.70.98.30">
    <property type="entry name" value="Golgi alpha-mannosidase II, domain 4"/>
    <property type="match status" value="1"/>
</dbReference>
<keyword evidence="3" id="KW-0378">Hydrolase</keyword>
<dbReference type="SUPFAM" id="SSF88688">
    <property type="entry name" value="Families 57/38 glycoside transferase middle domain"/>
    <property type="match status" value="1"/>
</dbReference>
<evidence type="ECO:0000256" key="4">
    <source>
        <dbReference type="ARBA" id="ARBA00023295"/>
    </source>
</evidence>
<dbReference type="CDD" id="cd10789">
    <property type="entry name" value="GH38N_AMII_ER_cytosolic"/>
    <property type="match status" value="1"/>
</dbReference>
<dbReference type="Pfam" id="PF17677">
    <property type="entry name" value="Glyco_hydro38C2"/>
    <property type="match status" value="1"/>
</dbReference>
<accession>A0A6M0RVU9</accession>
<dbReference type="Gene3D" id="1.20.1270.50">
    <property type="entry name" value="Glycoside hydrolase family 38, central domain"/>
    <property type="match status" value="1"/>
</dbReference>
<dbReference type="EMBL" id="QXHD01000004">
    <property type="protein sequence ID" value="NEZ60374.1"/>
    <property type="molecule type" value="Genomic_DNA"/>
</dbReference>
<gene>
    <name evidence="6" type="ORF">DXZ20_32970</name>
</gene>
<keyword evidence="2" id="KW-0479">Metal-binding</keyword>
<evidence type="ECO:0000313" key="7">
    <source>
        <dbReference type="Proteomes" id="UP000481033"/>
    </source>
</evidence>
<dbReference type="GO" id="GO:0004559">
    <property type="term" value="F:alpha-mannosidase activity"/>
    <property type="evidence" value="ECO:0007669"/>
    <property type="project" value="InterPro"/>
</dbReference>
<dbReference type="Pfam" id="PF01074">
    <property type="entry name" value="Glyco_hydro_38N"/>
    <property type="match status" value="1"/>
</dbReference>
<dbReference type="SMART" id="SM00872">
    <property type="entry name" value="Alpha-mann_mid"/>
    <property type="match status" value="1"/>
</dbReference>
<dbReference type="GO" id="GO:0006013">
    <property type="term" value="P:mannose metabolic process"/>
    <property type="evidence" value="ECO:0007669"/>
    <property type="project" value="InterPro"/>
</dbReference>
<dbReference type="SUPFAM" id="SSF88713">
    <property type="entry name" value="Glycoside hydrolase/deacetylase"/>
    <property type="match status" value="1"/>
</dbReference>
<dbReference type="InterPro" id="IPR041147">
    <property type="entry name" value="GH38_C"/>
</dbReference>
<sequence>MNAPISFVTNLIQELRSYSQQDVQMHWHGLYEDMGGSLTAAMEQGPQWDVMPLNERHHIAWSQGRVLFLYQRFTVPDTLNGYPLDGLTLRLVTAWWAEDAQLYINGEFVQAGDLFDFFTRLCLSEAVMPGQSFEVVLRLASPKHDAGALVRSHLIYEALNHAISPEPGFVADELQVLHYYLQTLTPENLPAVTDLITQEWQASNGDLHQRLAHLRQCLLPYGDWLKQRQIHCVGHAHLDLAWLWPVADTWQAAERTFTSVLTLQQEFPELIYTHSSPALFAWLETNRPQLFRQIQQQVAAGQWSIDAGLWVEPELNIVSGEAIARQILYGQRYCQEKFGTRSLIAWLPDTFGFCSQLPQLLKLGGVNIFATQKLRWNDTTQFPHELFRWQAPDGSEILGWTLPPIGTDFDPVQMAEYAAQWEQKTNSPHACWLPGVGDHGGGPTRDMLAKARRWQESPFFPQVRFSTPVNFLKTVSHALPHADYPSTDIEQTFFTSQILPALPLWNDELYLELHRGCYTAHSDQKQQNRRAEDLLYQAELWSTIAQIKAAHPYPKDSLEAAWKGLLFNQFHDVLPGSSIPEVFQDANQEWSKVESLGQEALVNALETLSGQSLPEQGQPLFVFNAHGWSRTEVVTATLPLGQWQIINCETKQPVEYEVHRASNPLAKKANEESQVLSFLAADVPAVGYRLYALVSDASEKRDDQNSDELVLDNGYLQVVVSPDTGDIASCIHVATGREIFKAAANQLQCFEDSGQYWDAWNIAPDYADHPAAPAKLLEIKWISRNSVRQCLRVTRQLNISTIVQEYCLEAASPLLKVETWVDWQETQVVLKVNFPTTVEADQATYEVPFGAIERPTKPITDHEKAKWEVPALRWADLSDDTFGLSILTDCKHGFDAQPSQLRLTLLKAPLWPDPGCDRGHHHFTYAIYPHAGSWQSACTPHHARALNIPLRTYLPKAMTSSNRSTPVSTSQSFFSLESDHLILAALKPSESDPERFIARYYDAYGRSSAKNVSMTNSLGLTVGKSLNLLEEPTEPSTARPYKIETRCLYSQDV</sequence>
<comment type="similarity">
    <text evidence="1">Belongs to the glycosyl hydrolase 38 family.</text>
</comment>
<evidence type="ECO:0000313" key="6">
    <source>
        <dbReference type="EMBL" id="NEZ60374.1"/>
    </source>
</evidence>
<reference evidence="6 7" key="1">
    <citation type="journal article" date="2020" name="Microb. Ecol.">
        <title>Ecogenomics of the Marine Benthic Filamentous Cyanobacterium Adonisia.</title>
        <authorList>
            <person name="Walter J.M."/>
            <person name="Coutinho F.H."/>
            <person name="Leomil L."/>
            <person name="Hargreaves P.I."/>
            <person name="Campeao M.E."/>
            <person name="Vieira V.V."/>
            <person name="Silva B.S."/>
            <person name="Fistarol G.O."/>
            <person name="Salomon P.S."/>
            <person name="Sawabe T."/>
            <person name="Mino S."/>
            <person name="Hosokawa M."/>
            <person name="Miyashita H."/>
            <person name="Maruyama F."/>
            <person name="van Verk M.C."/>
            <person name="Dutilh B.E."/>
            <person name="Thompson C.C."/>
            <person name="Thompson F.L."/>
        </authorList>
    </citation>
    <scope>NUCLEOTIDE SEQUENCE [LARGE SCALE GENOMIC DNA]</scope>
    <source>
        <strain evidence="6 7">CCMR0081</strain>
    </source>
</reference>
<dbReference type="Gene3D" id="2.60.40.1180">
    <property type="entry name" value="Golgi alpha-mannosidase II"/>
    <property type="match status" value="1"/>
</dbReference>
<dbReference type="GO" id="GO:0009313">
    <property type="term" value="P:oligosaccharide catabolic process"/>
    <property type="evidence" value="ECO:0007669"/>
    <property type="project" value="TreeGrafter"/>
</dbReference>
<name>A0A6M0RVU9_9CYAN</name>
<dbReference type="Pfam" id="PF09261">
    <property type="entry name" value="Alpha-mann_mid"/>
    <property type="match status" value="1"/>
</dbReference>
<dbReference type="Gene3D" id="3.20.110.10">
    <property type="entry name" value="Glycoside hydrolase 38, N terminal domain"/>
    <property type="match status" value="1"/>
</dbReference>
<dbReference type="InterPro" id="IPR027291">
    <property type="entry name" value="Glyco_hydro_38_N_sf"/>
</dbReference>
<evidence type="ECO:0000256" key="3">
    <source>
        <dbReference type="ARBA" id="ARBA00022801"/>
    </source>
</evidence>
<dbReference type="GO" id="GO:0030246">
    <property type="term" value="F:carbohydrate binding"/>
    <property type="evidence" value="ECO:0007669"/>
    <property type="project" value="InterPro"/>
</dbReference>
<dbReference type="Proteomes" id="UP000481033">
    <property type="component" value="Unassembled WGS sequence"/>
</dbReference>
<feature type="domain" description="Glycoside hydrolase family 38 central" evidence="5">
    <location>
        <begin position="512"/>
        <end position="590"/>
    </location>
</feature>
<dbReference type="InterPro" id="IPR015341">
    <property type="entry name" value="Glyco_hydro_38_cen"/>
</dbReference>
<comment type="caution">
    <text evidence="6">The sequence shown here is derived from an EMBL/GenBank/DDBJ whole genome shotgun (WGS) entry which is preliminary data.</text>
</comment>
<dbReference type="InterPro" id="IPR011013">
    <property type="entry name" value="Gal_mutarotase_sf_dom"/>
</dbReference>
<dbReference type="GO" id="GO:0046872">
    <property type="term" value="F:metal ion binding"/>
    <property type="evidence" value="ECO:0007669"/>
    <property type="project" value="UniProtKB-KW"/>
</dbReference>
<dbReference type="InterPro" id="IPR011330">
    <property type="entry name" value="Glyco_hydro/deAcase_b/a-brl"/>
</dbReference>
<dbReference type="InterPro" id="IPR011682">
    <property type="entry name" value="Glyco_hydro_38_C"/>
</dbReference>
<dbReference type="InterPro" id="IPR013780">
    <property type="entry name" value="Glyco_hydro_b"/>
</dbReference>
<dbReference type="AlphaFoldDB" id="A0A6M0RVU9"/>
<dbReference type="InterPro" id="IPR037094">
    <property type="entry name" value="Glyco_hydro_38_cen_sf"/>
</dbReference>
<dbReference type="PANTHER" id="PTHR46017:SF1">
    <property type="entry name" value="ALPHA-MANNOSIDASE 2C1"/>
    <property type="match status" value="1"/>
</dbReference>
<dbReference type="SUPFAM" id="SSF74650">
    <property type="entry name" value="Galactose mutarotase-like"/>
    <property type="match status" value="1"/>
</dbReference>
<dbReference type="InterPro" id="IPR028995">
    <property type="entry name" value="Glyco_hydro_57/38_cen_sf"/>
</dbReference>
<dbReference type="InterPro" id="IPR000602">
    <property type="entry name" value="Glyco_hydro_38_N"/>
</dbReference>
<evidence type="ECO:0000259" key="5">
    <source>
        <dbReference type="SMART" id="SM00872"/>
    </source>
</evidence>
<dbReference type="Pfam" id="PF07748">
    <property type="entry name" value="Glyco_hydro_38C"/>
    <property type="match status" value="1"/>
</dbReference>
<proteinExistence type="inferred from homology"/>
<evidence type="ECO:0000256" key="1">
    <source>
        <dbReference type="ARBA" id="ARBA00009792"/>
    </source>
</evidence>
<evidence type="ECO:0000256" key="2">
    <source>
        <dbReference type="ARBA" id="ARBA00022723"/>
    </source>
</evidence>
<dbReference type="PANTHER" id="PTHR46017">
    <property type="entry name" value="ALPHA-MANNOSIDASE 2C1"/>
    <property type="match status" value="1"/>
</dbReference>
<dbReference type="RefSeq" id="WP_163659995.1">
    <property type="nucleotide sequence ID" value="NZ_QXHD01000004.1"/>
</dbReference>
<keyword evidence="4" id="KW-0326">Glycosidase</keyword>
<organism evidence="6 7">
    <name type="scientific">Adonisia turfae CCMR0081</name>
    <dbReference type="NCBI Taxonomy" id="2292702"/>
    <lineage>
        <taxon>Bacteria</taxon>
        <taxon>Bacillati</taxon>
        <taxon>Cyanobacteriota</taxon>
        <taxon>Adonisia</taxon>
        <taxon>Adonisia turfae</taxon>
    </lineage>
</organism>
<dbReference type="FunFam" id="1.20.1270.50:FF:000004">
    <property type="entry name" value="alpha-mannosidase 2C1 isoform X1"/>
    <property type="match status" value="1"/>
</dbReference>
<protein>
    <submittedName>
        <fullName evidence="6">Alpha-mannosidase</fullName>
    </submittedName>
</protein>
<keyword evidence="7" id="KW-1185">Reference proteome</keyword>